<comment type="caution">
    <text evidence="2">The sequence shown here is derived from an EMBL/GenBank/DDBJ whole genome shotgun (WGS) entry which is preliminary data.</text>
</comment>
<proteinExistence type="predicted"/>
<dbReference type="EMBL" id="JBFKZN010000001">
    <property type="protein sequence ID" value="MEW5287773.1"/>
    <property type="molecule type" value="Genomic_DNA"/>
</dbReference>
<name>A0ABV3MW27_9GAMM</name>
<reference evidence="2 3" key="1">
    <citation type="submission" date="2024-07" db="EMBL/GenBank/DDBJ databases">
        <authorList>
            <person name="Dulla G.F.J."/>
            <person name="Delorm J.G."/>
        </authorList>
    </citation>
    <scope>NUCLEOTIDE SEQUENCE [LARGE SCALE GENOMIC DNA]</scope>
    <source>
        <strain evidence="2 3">JGD 233</strain>
    </source>
</reference>
<organism evidence="2 3">
    <name type="scientific">Erwinia papayae</name>
    <dbReference type="NCBI Taxonomy" id="206499"/>
    <lineage>
        <taxon>Bacteria</taxon>
        <taxon>Pseudomonadati</taxon>
        <taxon>Pseudomonadota</taxon>
        <taxon>Gammaproteobacteria</taxon>
        <taxon>Enterobacterales</taxon>
        <taxon>Erwiniaceae</taxon>
        <taxon>Erwinia</taxon>
    </lineage>
</organism>
<evidence type="ECO:0000313" key="3">
    <source>
        <dbReference type="Proteomes" id="UP001554567"/>
    </source>
</evidence>
<gene>
    <name evidence="2" type="ORF">ABW286_00915</name>
</gene>
<accession>A0ABV3MW27</accession>
<keyword evidence="1" id="KW-0812">Transmembrane</keyword>
<keyword evidence="3" id="KW-1185">Reference proteome</keyword>
<keyword evidence="1" id="KW-0472">Membrane</keyword>
<evidence type="ECO:0000256" key="1">
    <source>
        <dbReference type="SAM" id="Phobius"/>
    </source>
</evidence>
<feature type="transmembrane region" description="Helical" evidence="1">
    <location>
        <begin position="15"/>
        <end position="37"/>
    </location>
</feature>
<dbReference type="Proteomes" id="UP001554567">
    <property type="component" value="Unassembled WGS sequence"/>
</dbReference>
<dbReference type="RefSeq" id="WP_367166443.1">
    <property type="nucleotide sequence ID" value="NZ_JBFKZN010000001.1"/>
</dbReference>
<sequence length="213" mass="23734">MKEYLSMKGSKAGKFNVYAIPFSAMIIGVALIFAALIEQGLILQPAGSLAKGQVIATSSGHVNLGTIYAENKMLDVILTTSQKSGQEMILMSLTGINPWDYEALIGEALKKSIITSKAGYKVQYSMKGDIDNVTLASEGILVVKTYIKYQTEYQPDFDYSIIARKYKLPINEPVKSFIVKKVKRIVDNSQKQYKKNMFLVGDNDDRKNRRNAD</sequence>
<protein>
    <submittedName>
        <fullName evidence="2">Uncharacterized protein</fullName>
    </submittedName>
</protein>
<keyword evidence="1" id="KW-1133">Transmembrane helix</keyword>
<evidence type="ECO:0000313" key="2">
    <source>
        <dbReference type="EMBL" id="MEW5287773.1"/>
    </source>
</evidence>